<dbReference type="RefSeq" id="WP_096610919.1">
    <property type="nucleotide sequence ID" value="NZ_NWVD01000002.1"/>
</dbReference>
<dbReference type="SUPFAM" id="SSF53067">
    <property type="entry name" value="Actin-like ATPase domain"/>
    <property type="match status" value="2"/>
</dbReference>
<dbReference type="PANTHER" id="PTHR43190">
    <property type="entry name" value="N-ACETYL-D-GLUCOSAMINE KINASE"/>
    <property type="match status" value="1"/>
</dbReference>
<dbReference type="CDD" id="cd24082">
    <property type="entry name" value="ASKHA_NBD_GspK-like"/>
    <property type="match status" value="1"/>
</dbReference>
<dbReference type="Gene3D" id="3.30.420.40">
    <property type="match status" value="2"/>
</dbReference>
<accession>A0A2A4HY08</accession>
<dbReference type="Proteomes" id="UP000218784">
    <property type="component" value="Unassembled WGS sequence"/>
</dbReference>
<proteinExistence type="predicted"/>
<comment type="caution">
    <text evidence="2">The sequence shown here is derived from an EMBL/GenBank/DDBJ whole genome shotgun (WGS) entry which is preliminary data.</text>
</comment>
<gene>
    <name evidence="2" type="ORF">COA17_05800</name>
</gene>
<sequence>MTTTRYFLGIDAGGSHCRARIADATGRLIGSGATGPANARVGMEQLRATLDAAIAQAAAEAGLTADDLRDTSAGMGIAGISRPGVREALAALDWPFASVAYVTDAVIANLGAHRGADGAILILGTGSIAQLRINGTDVAIGGYGFPISDEGSGAALGLSAVRHALRALDGRSQRTPLSLAVSDRFGHAIPQAIAWMDRATPRDYAALAPLVMDHAEAGDAIARSIVEDAAAHVERFIETVFERGAPSCVLMGGLAPRLRPWLRARTVAQLGEAQGDALDGALLLAGLPGDARAG</sequence>
<evidence type="ECO:0000313" key="2">
    <source>
        <dbReference type="EMBL" id="PCG09406.1"/>
    </source>
</evidence>
<dbReference type="EMBL" id="NWVD01000002">
    <property type="protein sequence ID" value="PCG09406.1"/>
    <property type="molecule type" value="Genomic_DNA"/>
</dbReference>
<keyword evidence="3" id="KW-1185">Reference proteome</keyword>
<organism evidence="2 3">
    <name type="scientific">Sphingomonas ginsenosidimutans</name>
    <dbReference type="NCBI Taxonomy" id="862134"/>
    <lineage>
        <taxon>Bacteria</taxon>
        <taxon>Pseudomonadati</taxon>
        <taxon>Pseudomonadota</taxon>
        <taxon>Alphaproteobacteria</taxon>
        <taxon>Sphingomonadales</taxon>
        <taxon>Sphingomonadaceae</taxon>
        <taxon>Sphingomonas</taxon>
    </lineage>
</organism>
<dbReference type="InterPro" id="IPR002731">
    <property type="entry name" value="ATPase_BadF"/>
</dbReference>
<dbReference type="PANTHER" id="PTHR43190:SF3">
    <property type="entry name" value="N-ACETYL-D-GLUCOSAMINE KINASE"/>
    <property type="match status" value="1"/>
</dbReference>
<reference evidence="2 3" key="1">
    <citation type="submission" date="2017-09" db="EMBL/GenBank/DDBJ databases">
        <title>Sphingomonas ginsenosidimutans KACC 14949, whole genome shotgun sequence.</title>
        <authorList>
            <person name="Feng G."/>
            <person name="Zhu H."/>
        </authorList>
    </citation>
    <scope>NUCLEOTIDE SEQUENCE [LARGE SCALE GENOMIC DNA]</scope>
    <source>
        <strain evidence="2 3">KACC 14949</strain>
    </source>
</reference>
<protein>
    <submittedName>
        <fullName evidence="2">ATPase</fullName>
    </submittedName>
</protein>
<dbReference type="InterPro" id="IPR043129">
    <property type="entry name" value="ATPase_NBD"/>
</dbReference>
<dbReference type="InterPro" id="IPR052519">
    <property type="entry name" value="Euk-type_GlcNAc_Kinase"/>
</dbReference>
<dbReference type="Pfam" id="PF01869">
    <property type="entry name" value="BcrAD_BadFG"/>
    <property type="match status" value="1"/>
</dbReference>
<dbReference type="AlphaFoldDB" id="A0A2A4HY08"/>
<evidence type="ECO:0000259" key="1">
    <source>
        <dbReference type="Pfam" id="PF01869"/>
    </source>
</evidence>
<name>A0A2A4HY08_9SPHN</name>
<evidence type="ECO:0000313" key="3">
    <source>
        <dbReference type="Proteomes" id="UP000218784"/>
    </source>
</evidence>
<feature type="domain" description="ATPase BadF/BadG/BcrA/BcrD type" evidence="1">
    <location>
        <begin position="8"/>
        <end position="284"/>
    </location>
</feature>